<dbReference type="Proteomes" id="UP001152484">
    <property type="component" value="Unassembled WGS sequence"/>
</dbReference>
<name>A0A9P1EI94_CUSEU</name>
<feature type="domain" description="Inosine/uridine-preferring nucleoside hydrolase" evidence="2">
    <location>
        <begin position="496"/>
        <end position="841"/>
    </location>
</feature>
<dbReference type="PANTHER" id="PTHR46692:SF1">
    <property type="entry name" value="NUCLEOSIDE HYDROLASE 3-RELATED"/>
    <property type="match status" value="1"/>
</dbReference>
<evidence type="ECO:0000313" key="3">
    <source>
        <dbReference type="EMBL" id="CAH9108978.1"/>
    </source>
</evidence>
<proteinExistence type="inferred from homology"/>
<gene>
    <name evidence="3" type="ORF">CEURO_LOCUS18320</name>
</gene>
<evidence type="ECO:0000256" key="1">
    <source>
        <dbReference type="ARBA" id="ARBA00009176"/>
    </source>
</evidence>
<dbReference type="InterPro" id="IPR001910">
    <property type="entry name" value="Inosine/uridine_hydrolase_dom"/>
</dbReference>
<evidence type="ECO:0000313" key="4">
    <source>
        <dbReference type="Proteomes" id="UP001152484"/>
    </source>
</evidence>
<dbReference type="AlphaFoldDB" id="A0A9P1EI94"/>
<comment type="caution">
    <text evidence="3">The sequence shown here is derived from an EMBL/GenBank/DDBJ whole genome shotgun (WGS) entry which is preliminary data.</text>
</comment>
<comment type="similarity">
    <text evidence="1">Belongs to the IUNH family.</text>
</comment>
<accession>A0A9P1EI94</accession>
<dbReference type="OrthoDB" id="5783963at2759"/>
<dbReference type="InterPro" id="IPR036452">
    <property type="entry name" value="Ribo_hydro-like"/>
</dbReference>
<dbReference type="PANTHER" id="PTHR46692">
    <property type="entry name" value="INOSINE-URIDINE PREFERRING NUCLEOSIDE HYDROLASE FAMILY PROTEIN"/>
    <property type="match status" value="1"/>
</dbReference>
<protein>
    <recommendedName>
        <fullName evidence="2">Inosine/uridine-preferring nucleoside hydrolase domain-containing protein</fullName>
    </recommendedName>
</protein>
<evidence type="ECO:0000259" key="2">
    <source>
        <dbReference type="Pfam" id="PF01156"/>
    </source>
</evidence>
<sequence>MMRNGKASKSAVEAGFVLVVVAVVAGTALLGPFQAGAQSPPPHRILLDTDTETDDLSALLYLLKLNSSEFDIQGITVSSNGFGNPGHSVNQIYDILYMMDRDDIPVGAGGDGGILDDGTIQDDVGGYLPIIDQGNDTAGYCRYRQAIGLGRDGHLDVDTNLGLRKSFLPQGRRRYFPFLQPTAQQVFINTISAGPTTVLLTGSHTNMAIFLMTNPQLKENIEHIYSLSGSINVGGNLFTSFNSNPYAEFNVFMDPFAAYQVIHSGIPVTLVTLDAANTIPISAEFFSHMESNQQTYEAQYFYKTFKITRDSVFADDETFYKTYYMWDFFMCGVATSIMSKPNNHDGDNEFAEMKYMNITVVTTSDENHSVSDGSNPFFDGRNTPKFNLDSKLHGGHVQKSARDPYCLVNNSTGKCKDGYTPQVVGSSEGVSVRVAVKAKPNPNVTSPLDKAFYANFIDVLNRPQQTGRFNATTEFPCYNETLYKPDFSGTRLGKNVVFDMDMSAGDFLALFYLLKLPVTDINLKAIIVSPNGWANAGTIDVVYDVLHMMGRDDIPVALGDLLSLNMSYSDFPGVGGDCKYQKGIPHGYGGFIDSDTLYGLARDLPRSPRGYTSEASKAFGGLRDTDHPELRQPLALEVWDSVVKSLDPGSKITILTNGPLTNIANIVLANPNVSSVIQAIVIVGGHLSNGSSDRGNVVNLPSNRFAEQNMYFDPLAAKTVFTSNLNITLIPLAAQRQVSSLVGIRKNLTLKATPEAKFATRLLSRLRLLKLIKQSMETFFGENIGSVLVAGDISTLNPTFGIKKIKVVATGKESEDGTMNIDEKEGKEVRVLTNINAAAYYNLYSKVLGDKKQSAVVGSYVQQTIKWSCNNA</sequence>
<dbReference type="GO" id="GO:0016799">
    <property type="term" value="F:hydrolase activity, hydrolyzing N-glycosyl compounds"/>
    <property type="evidence" value="ECO:0007669"/>
    <property type="project" value="InterPro"/>
</dbReference>
<dbReference type="Gene3D" id="3.90.245.10">
    <property type="entry name" value="Ribonucleoside hydrolase-like"/>
    <property type="match status" value="2"/>
</dbReference>
<dbReference type="EMBL" id="CAMAPE010000052">
    <property type="protein sequence ID" value="CAH9108978.1"/>
    <property type="molecule type" value="Genomic_DNA"/>
</dbReference>
<organism evidence="3 4">
    <name type="scientific">Cuscuta europaea</name>
    <name type="common">European dodder</name>
    <dbReference type="NCBI Taxonomy" id="41803"/>
    <lineage>
        <taxon>Eukaryota</taxon>
        <taxon>Viridiplantae</taxon>
        <taxon>Streptophyta</taxon>
        <taxon>Embryophyta</taxon>
        <taxon>Tracheophyta</taxon>
        <taxon>Spermatophyta</taxon>
        <taxon>Magnoliopsida</taxon>
        <taxon>eudicotyledons</taxon>
        <taxon>Gunneridae</taxon>
        <taxon>Pentapetalae</taxon>
        <taxon>asterids</taxon>
        <taxon>lamiids</taxon>
        <taxon>Solanales</taxon>
        <taxon>Convolvulaceae</taxon>
        <taxon>Cuscuteae</taxon>
        <taxon>Cuscuta</taxon>
        <taxon>Cuscuta subgen. Cuscuta</taxon>
    </lineage>
</organism>
<dbReference type="SUPFAM" id="SSF53590">
    <property type="entry name" value="Nucleoside hydrolase"/>
    <property type="match status" value="2"/>
</dbReference>
<feature type="domain" description="Inosine/uridine-preferring nucleoside hydrolase" evidence="2">
    <location>
        <begin position="45"/>
        <end position="365"/>
    </location>
</feature>
<keyword evidence="4" id="KW-1185">Reference proteome</keyword>
<reference evidence="3" key="1">
    <citation type="submission" date="2022-07" db="EMBL/GenBank/DDBJ databases">
        <authorList>
            <person name="Macas J."/>
            <person name="Novak P."/>
            <person name="Neumann P."/>
        </authorList>
    </citation>
    <scope>NUCLEOTIDE SEQUENCE</scope>
</reference>
<dbReference type="Pfam" id="PF01156">
    <property type="entry name" value="IU_nuc_hydro"/>
    <property type="match status" value="2"/>
</dbReference>